<sequence>RCFLHIVNLTCQAVEMAIDQISYPSALNMGALGNIDQNPIANLRTLIRSVSEIQLGPLQLPCDVDIRWSSTDIMIEHAILLCRANELFLQSQEQRELHKYKPSDDEWTVLKLFHEILKVPHAFQHRLSAEKTLTLCDALPAFSAFLLHWCSLQQTMPEMEEVIEAGLDKLEDYFGKVMNIPAYIFSMSKLV</sequence>
<evidence type="ECO:0000313" key="1">
    <source>
        <dbReference type="EMBL" id="KAK0474640.1"/>
    </source>
</evidence>
<dbReference type="AlphaFoldDB" id="A0AA39NZA2"/>
<comment type="caution">
    <text evidence="1">The sequence shown here is derived from an EMBL/GenBank/DDBJ whole genome shotgun (WGS) entry which is preliminary data.</text>
</comment>
<dbReference type="InterPro" id="IPR012337">
    <property type="entry name" value="RNaseH-like_sf"/>
</dbReference>
<evidence type="ECO:0000313" key="2">
    <source>
        <dbReference type="Proteomes" id="UP001175227"/>
    </source>
</evidence>
<keyword evidence="2" id="KW-1185">Reference proteome</keyword>
<proteinExistence type="predicted"/>
<organism evidence="1 2">
    <name type="scientific">Armillaria novae-zelandiae</name>
    <dbReference type="NCBI Taxonomy" id="153914"/>
    <lineage>
        <taxon>Eukaryota</taxon>
        <taxon>Fungi</taxon>
        <taxon>Dikarya</taxon>
        <taxon>Basidiomycota</taxon>
        <taxon>Agaricomycotina</taxon>
        <taxon>Agaricomycetes</taxon>
        <taxon>Agaricomycetidae</taxon>
        <taxon>Agaricales</taxon>
        <taxon>Marasmiineae</taxon>
        <taxon>Physalacriaceae</taxon>
        <taxon>Armillaria</taxon>
    </lineage>
</organism>
<protein>
    <submittedName>
        <fullName evidence="1">Uncharacterized protein</fullName>
    </submittedName>
</protein>
<gene>
    <name evidence="1" type="ORF">IW261DRAFT_1341484</name>
</gene>
<dbReference type="Proteomes" id="UP001175227">
    <property type="component" value="Unassembled WGS sequence"/>
</dbReference>
<dbReference type="SUPFAM" id="SSF53098">
    <property type="entry name" value="Ribonuclease H-like"/>
    <property type="match status" value="1"/>
</dbReference>
<reference evidence="1" key="1">
    <citation type="submission" date="2023-06" db="EMBL/GenBank/DDBJ databases">
        <authorList>
            <consortium name="Lawrence Berkeley National Laboratory"/>
            <person name="Ahrendt S."/>
            <person name="Sahu N."/>
            <person name="Indic B."/>
            <person name="Wong-Bajracharya J."/>
            <person name="Merenyi Z."/>
            <person name="Ke H.-M."/>
            <person name="Monk M."/>
            <person name="Kocsube S."/>
            <person name="Drula E."/>
            <person name="Lipzen A."/>
            <person name="Balint B."/>
            <person name="Henrissat B."/>
            <person name="Andreopoulos B."/>
            <person name="Martin F.M."/>
            <person name="Harder C.B."/>
            <person name="Rigling D."/>
            <person name="Ford K.L."/>
            <person name="Foster G.D."/>
            <person name="Pangilinan J."/>
            <person name="Papanicolaou A."/>
            <person name="Barry K."/>
            <person name="LaButti K."/>
            <person name="Viragh M."/>
            <person name="Koriabine M."/>
            <person name="Yan M."/>
            <person name="Riley R."/>
            <person name="Champramary S."/>
            <person name="Plett K.L."/>
            <person name="Tsai I.J."/>
            <person name="Slot J."/>
            <person name="Sipos G."/>
            <person name="Plett J."/>
            <person name="Nagy L.G."/>
            <person name="Grigoriev I.V."/>
        </authorList>
    </citation>
    <scope>NUCLEOTIDE SEQUENCE</scope>
    <source>
        <strain evidence="1">ICMP 16352</strain>
    </source>
</reference>
<dbReference type="EMBL" id="JAUEPR010000026">
    <property type="protein sequence ID" value="KAK0474640.1"/>
    <property type="molecule type" value="Genomic_DNA"/>
</dbReference>
<name>A0AA39NZA2_9AGAR</name>
<accession>A0AA39NZA2</accession>
<feature type="non-terminal residue" evidence="1">
    <location>
        <position position="191"/>
    </location>
</feature>